<protein>
    <submittedName>
        <fullName evidence="2">Uncharacterized protein</fullName>
    </submittedName>
</protein>
<evidence type="ECO:0000313" key="2">
    <source>
        <dbReference type="EMBL" id="GAW25946.1"/>
    </source>
</evidence>
<evidence type="ECO:0000256" key="1">
    <source>
        <dbReference type="SAM" id="MobiDB-lite"/>
    </source>
</evidence>
<evidence type="ECO:0000313" key="3">
    <source>
        <dbReference type="Proteomes" id="UP000054516"/>
    </source>
</evidence>
<feature type="compositionally biased region" description="Polar residues" evidence="1">
    <location>
        <begin position="71"/>
        <end position="80"/>
    </location>
</feature>
<gene>
    <name evidence="2" type="ORF">SAMD00023353_1601310</name>
</gene>
<sequence>MFKCVALERPGARGPDCGAVGADPFRMESLAQRLSRATPAWASTLGVEDQLGAQKNTQGNTSAAGGDGRGQESTSGSRSRTYGCWGWR</sequence>
<reference evidence="2" key="1">
    <citation type="submission" date="2016-03" db="EMBL/GenBank/DDBJ databases">
        <title>Draft genome sequence of Rosellinia necatrix.</title>
        <authorList>
            <person name="Kanematsu S."/>
        </authorList>
    </citation>
    <scope>NUCLEOTIDE SEQUENCE [LARGE SCALE GENOMIC DNA]</scope>
    <source>
        <strain evidence="2">W97</strain>
    </source>
</reference>
<feature type="compositionally biased region" description="Polar residues" evidence="1">
    <location>
        <begin position="53"/>
        <end position="63"/>
    </location>
</feature>
<name>A0A1S8A782_ROSNE</name>
<feature type="region of interest" description="Disordered" evidence="1">
    <location>
        <begin position="42"/>
        <end position="88"/>
    </location>
</feature>
<dbReference type="AlphaFoldDB" id="A0A1S8A782"/>
<proteinExistence type="predicted"/>
<dbReference type="EMBL" id="DF977461">
    <property type="protein sequence ID" value="GAW25946.1"/>
    <property type="molecule type" value="Genomic_DNA"/>
</dbReference>
<organism evidence="2">
    <name type="scientific">Rosellinia necatrix</name>
    <name type="common">White root-rot fungus</name>
    <dbReference type="NCBI Taxonomy" id="77044"/>
    <lineage>
        <taxon>Eukaryota</taxon>
        <taxon>Fungi</taxon>
        <taxon>Dikarya</taxon>
        <taxon>Ascomycota</taxon>
        <taxon>Pezizomycotina</taxon>
        <taxon>Sordariomycetes</taxon>
        <taxon>Xylariomycetidae</taxon>
        <taxon>Xylariales</taxon>
        <taxon>Xylariaceae</taxon>
        <taxon>Rosellinia</taxon>
    </lineage>
</organism>
<accession>A0A1S8A782</accession>
<keyword evidence="3" id="KW-1185">Reference proteome</keyword>
<dbReference type="Proteomes" id="UP000054516">
    <property type="component" value="Unassembled WGS sequence"/>
</dbReference>